<evidence type="ECO:0000259" key="2">
    <source>
        <dbReference type="Pfam" id="PF00582"/>
    </source>
</evidence>
<accession>A0ABR9XVQ3</accession>
<dbReference type="PANTHER" id="PTHR46268:SF6">
    <property type="entry name" value="UNIVERSAL STRESS PROTEIN UP12"/>
    <property type="match status" value="1"/>
</dbReference>
<dbReference type="Pfam" id="PF00582">
    <property type="entry name" value="Usp"/>
    <property type="match status" value="1"/>
</dbReference>
<name>A0ABR9XVQ3_9CHLB</name>
<dbReference type="Proteomes" id="UP000619838">
    <property type="component" value="Unassembled WGS sequence"/>
</dbReference>
<dbReference type="CDD" id="cd00293">
    <property type="entry name" value="USP-like"/>
    <property type="match status" value="1"/>
</dbReference>
<sequence>MNILCALDLEKSSTWVIRAASQLGSRCNATLLLLHVLSDDTDDIDFHPTIEVNFKPRKKYYHETGSPEKGDTVPVLHTRAYKLLQTVSDWLKESGISSDISVVHGNPVDRIIEEAEKKSADMIMLGSHGHHQLYQIIMGSVSEGVLKKSSVPVIMVPPR</sequence>
<dbReference type="RefSeq" id="WP_114608895.1">
    <property type="nucleotide sequence ID" value="NZ_JABVZQ010000034.1"/>
</dbReference>
<dbReference type="PRINTS" id="PR01438">
    <property type="entry name" value="UNVRSLSTRESS"/>
</dbReference>
<proteinExistence type="inferred from homology"/>
<dbReference type="InterPro" id="IPR014729">
    <property type="entry name" value="Rossmann-like_a/b/a_fold"/>
</dbReference>
<evidence type="ECO:0000256" key="1">
    <source>
        <dbReference type="ARBA" id="ARBA00008791"/>
    </source>
</evidence>
<feature type="domain" description="UspA" evidence="2">
    <location>
        <begin position="2"/>
        <end position="157"/>
    </location>
</feature>
<dbReference type="SUPFAM" id="SSF52402">
    <property type="entry name" value="Adenine nucleotide alpha hydrolases-like"/>
    <property type="match status" value="1"/>
</dbReference>
<dbReference type="InterPro" id="IPR006016">
    <property type="entry name" value="UspA"/>
</dbReference>
<evidence type="ECO:0000313" key="3">
    <source>
        <dbReference type="EMBL" id="MBF0637691.1"/>
    </source>
</evidence>
<dbReference type="EMBL" id="JADGII010000041">
    <property type="protein sequence ID" value="MBF0637691.1"/>
    <property type="molecule type" value="Genomic_DNA"/>
</dbReference>
<keyword evidence="4" id="KW-1185">Reference proteome</keyword>
<dbReference type="PANTHER" id="PTHR46268">
    <property type="entry name" value="STRESS RESPONSE PROTEIN NHAX"/>
    <property type="match status" value="1"/>
</dbReference>
<comment type="similarity">
    <text evidence="1">Belongs to the universal stress protein A family.</text>
</comment>
<dbReference type="InterPro" id="IPR006015">
    <property type="entry name" value="Universal_stress_UspA"/>
</dbReference>
<organism evidence="3 4">
    <name type="scientific">Prosthecochloris ethylica</name>
    <dbReference type="NCBI Taxonomy" id="2743976"/>
    <lineage>
        <taxon>Bacteria</taxon>
        <taxon>Pseudomonadati</taxon>
        <taxon>Chlorobiota</taxon>
        <taxon>Chlorobiia</taxon>
        <taxon>Chlorobiales</taxon>
        <taxon>Chlorobiaceae</taxon>
        <taxon>Prosthecochloris</taxon>
    </lineage>
</organism>
<protein>
    <submittedName>
        <fullName evidence="3">Universal stress protein</fullName>
    </submittedName>
</protein>
<comment type="caution">
    <text evidence="3">The sequence shown here is derived from an EMBL/GenBank/DDBJ whole genome shotgun (WGS) entry which is preliminary data.</text>
</comment>
<evidence type="ECO:0000313" key="4">
    <source>
        <dbReference type="Proteomes" id="UP000619838"/>
    </source>
</evidence>
<gene>
    <name evidence="3" type="ORF">INT08_10990</name>
</gene>
<reference evidence="3 4" key="1">
    <citation type="journal article" date="2020" name="Microorganisms">
        <title>Simultaneous Genome Sequencing of Prosthecochloris ethylica and Desulfuromonas acetoxidans within a Syntrophic Mixture Reveals Unique Pili and Protein Interactions.</title>
        <authorList>
            <person name="Kyndt J.A."/>
            <person name="Van Beeumen J.J."/>
            <person name="Meyer T.E."/>
        </authorList>
    </citation>
    <scope>NUCLEOTIDE SEQUENCE [LARGE SCALE GENOMIC DNA]</scope>
    <source>
        <strain evidence="3 4">N3</strain>
    </source>
</reference>
<dbReference type="Gene3D" id="3.40.50.620">
    <property type="entry name" value="HUPs"/>
    <property type="match status" value="1"/>
</dbReference>